<gene>
    <name evidence="1" type="ORF">LEP1GSC133_0834</name>
</gene>
<evidence type="ECO:0000313" key="1">
    <source>
        <dbReference type="EMBL" id="EMO64210.1"/>
    </source>
</evidence>
<reference evidence="1 2" key="1">
    <citation type="submission" date="2013-01" db="EMBL/GenBank/DDBJ databases">
        <authorList>
            <person name="Harkins D.M."/>
            <person name="Durkin A.S."/>
            <person name="Brinkac L.M."/>
            <person name="Haft D.H."/>
            <person name="Selengut J.D."/>
            <person name="Sanka R."/>
            <person name="DePew J."/>
            <person name="Purushe J."/>
            <person name="Picardeau M."/>
            <person name="Werts C."/>
            <person name="Goarant C."/>
            <person name="Vinetz J.M."/>
            <person name="Sutton G.G."/>
            <person name="Nierman W.C."/>
            <person name="Fouts D.E."/>
        </authorList>
    </citation>
    <scope>NUCLEOTIDE SEQUENCE [LARGE SCALE GENOMIC DNA]</scope>
    <source>
        <strain evidence="1 2">200901868</strain>
    </source>
</reference>
<organism evidence="1 2">
    <name type="scientific">Leptospira borgpetersenii serovar Pomona str. 200901868</name>
    <dbReference type="NCBI Taxonomy" id="1192866"/>
    <lineage>
        <taxon>Bacteria</taxon>
        <taxon>Pseudomonadati</taxon>
        <taxon>Spirochaetota</taxon>
        <taxon>Spirochaetia</taxon>
        <taxon>Leptospirales</taxon>
        <taxon>Leptospiraceae</taxon>
        <taxon>Leptospira</taxon>
    </lineage>
</organism>
<protein>
    <submittedName>
        <fullName evidence="1">Uncharacterized protein</fullName>
    </submittedName>
</protein>
<proteinExistence type="predicted"/>
<comment type="caution">
    <text evidence="1">The sequence shown here is derived from an EMBL/GenBank/DDBJ whole genome shotgun (WGS) entry which is preliminary data.</text>
</comment>
<name>M6W507_LEPBO</name>
<dbReference type="EMBL" id="AKWF02000029">
    <property type="protein sequence ID" value="EMO64210.1"/>
    <property type="molecule type" value="Genomic_DNA"/>
</dbReference>
<sequence>MIKKVHSKSVRKKTYRKCRTKNDSLFQEIKKYDLAVVILWIGSFLKNASESYLQRSFFERRSED</sequence>
<dbReference type="Proteomes" id="UP000012159">
    <property type="component" value="Unassembled WGS sequence"/>
</dbReference>
<dbReference type="AlphaFoldDB" id="M6W507"/>
<evidence type="ECO:0000313" key="2">
    <source>
        <dbReference type="Proteomes" id="UP000012159"/>
    </source>
</evidence>
<accession>M6W507</accession>